<feature type="region of interest" description="Disordered" evidence="4">
    <location>
        <begin position="826"/>
        <end position="869"/>
    </location>
</feature>
<dbReference type="InterPro" id="IPR002413">
    <property type="entry name" value="V5_allergen-like"/>
</dbReference>
<reference evidence="7 8" key="1">
    <citation type="submission" date="2020-04" db="EMBL/GenBank/DDBJ databases">
        <authorList>
            <person name="Wallbank WR R."/>
            <person name="Pardo Diaz C."/>
            <person name="Kozak K."/>
            <person name="Martin S."/>
            <person name="Jiggins C."/>
            <person name="Moest M."/>
            <person name="Warren A I."/>
            <person name="Byers J.R.P. K."/>
            <person name="Montejo-Kovacevich G."/>
            <person name="Yen C E."/>
        </authorList>
    </citation>
    <scope>NUCLEOTIDE SEQUENCE [LARGE SCALE GENOMIC DNA]</scope>
</reference>
<feature type="signal peptide" evidence="5">
    <location>
        <begin position="1"/>
        <end position="23"/>
    </location>
</feature>
<evidence type="ECO:0000256" key="3">
    <source>
        <dbReference type="SAM" id="Coils"/>
    </source>
</evidence>
<evidence type="ECO:0000259" key="6">
    <source>
        <dbReference type="SMART" id="SM00198"/>
    </source>
</evidence>
<dbReference type="PRINTS" id="PR00838">
    <property type="entry name" value="V5ALLERGEN"/>
</dbReference>
<dbReference type="SUPFAM" id="SSF55797">
    <property type="entry name" value="PR-1-like"/>
    <property type="match status" value="1"/>
</dbReference>
<keyword evidence="8" id="KW-1185">Reference proteome</keyword>
<evidence type="ECO:0000256" key="4">
    <source>
        <dbReference type="SAM" id="MobiDB-lite"/>
    </source>
</evidence>
<evidence type="ECO:0000256" key="2">
    <source>
        <dbReference type="ARBA" id="ARBA00022525"/>
    </source>
</evidence>
<evidence type="ECO:0000313" key="8">
    <source>
        <dbReference type="Proteomes" id="UP000494106"/>
    </source>
</evidence>
<dbReference type="AlphaFoldDB" id="A0A8S0YTU9"/>
<dbReference type="Pfam" id="PF00188">
    <property type="entry name" value="CAP"/>
    <property type="match status" value="1"/>
</dbReference>
<feature type="domain" description="SCP" evidence="6">
    <location>
        <begin position="79"/>
        <end position="255"/>
    </location>
</feature>
<organism evidence="7 8">
    <name type="scientific">Arctia plantaginis</name>
    <name type="common">Wood tiger moth</name>
    <name type="synonym">Phalaena plantaginis</name>
    <dbReference type="NCBI Taxonomy" id="874455"/>
    <lineage>
        <taxon>Eukaryota</taxon>
        <taxon>Metazoa</taxon>
        <taxon>Ecdysozoa</taxon>
        <taxon>Arthropoda</taxon>
        <taxon>Hexapoda</taxon>
        <taxon>Insecta</taxon>
        <taxon>Pterygota</taxon>
        <taxon>Neoptera</taxon>
        <taxon>Endopterygota</taxon>
        <taxon>Lepidoptera</taxon>
        <taxon>Glossata</taxon>
        <taxon>Ditrysia</taxon>
        <taxon>Noctuoidea</taxon>
        <taxon>Erebidae</taxon>
        <taxon>Arctiinae</taxon>
        <taxon>Arctia</taxon>
    </lineage>
</organism>
<accession>A0A8S0YTU9</accession>
<dbReference type="EMBL" id="CADEBC010000123">
    <property type="protein sequence ID" value="CAB3222963.1"/>
    <property type="molecule type" value="Genomic_DNA"/>
</dbReference>
<keyword evidence="5" id="KW-0732">Signal</keyword>
<evidence type="ECO:0000313" key="7">
    <source>
        <dbReference type="EMBL" id="CAB3222963.1"/>
    </source>
</evidence>
<feature type="compositionally biased region" description="Polar residues" evidence="4">
    <location>
        <begin position="412"/>
        <end position="429"/>
    </location>
</feature>
<evidence type="ECO:0000256" key="5">
    <source>
        <dbReference type="SAM" id="SignalP"/>
    </source>
</evidence>
<keyword evidence="2" id="KW-0964">Secreted</keyword>
<comment type="caution">
    <text evidence="7">The sequence shown here is derived from an EMBL/GenBank/DDBJ whole genome shotgun (WGS) entry which is preliminary data.</text>
</comment>
<sequence length="949" mass="109866">MLQNTRMFLKLIPLFVIFQVSRCSFVMDSYSQKGIYLSDYCPQMEYCPEGSHVMCMYYDPNREMGPRCSNPQNVTITPALANQLLEITNAIRSKIANGRETGYNGTRLPRGYGIFRLKWDNELATFAQVLANQCVLKRDLCRASKKFPDPGQIAGLVRFSYPDWNPVTRMTTNPPPGLDDSKLAFSVTQTLKSWTQNTGFRLYLEIVHGSATHMGCGMSGYSEFAFYHSKRSMNYNSIQVVCNFSSRPKAGEMAYSVLPSRGSSTCGCPEGSQEDSDCLCNEVTSQPQNRVAFDAGIQAEPESCPNPENNCEPTLVLLPIFTVEDAPPEKLLDRAEDIREPLSSYIADRLNNRSNTVLSQAADEVNEFFDEAARDREFQPRSMTKSNVRQPYPAIPHSLSRTYPINTALVVPQTNHPGYNSPNPVSRKSSVPRRAYPYSRSEPGQRRNSPRQPAGYGVKKSSIFNRAAQFKLPKGGKNFGSYEPIKSDVKPRKDFKNIQRVVNDYIKQRNNKFRRNEVVTNKHQENLNKVTSGTTLKIEENTETILNNVEEKVISFDQFRHKNNVSIEHNTKHFDVNYEESDNKLMTLLDTLEREVKHIELDGNDKEIFDAKIRKIYDTVVHKPANSYSPLPNPKSLPKNKMKSLAMLSDLYETDFGESKTFIKQESNHITDDEHRIRHELEHLSEENRSNYHKQGLPKMVNRARDYEYLDNKFEEKGDKTHLNQKEDRHSDDIKSFYDNDMLTDTDHKLFADIENKYNERLAALTSRKLDDGMDRLGGKYDVVGSQKYPDVPSSRNRYDVVKYENHKPRPNSDELRTRREFEKYHDKESMGKESIHNDMNRKYYRNSEDGRKRTLGDSKDGKRNLWGHEFEQNDPLSMERKKFYQEKLENLERRLHDRSLRRKNYEDRPSERAFRRLRPNVGKTDRQKSKTQGDAIYMPDRARFLHGF</sequence>
<dbReference type="SMART" id="SM00198">
    <property type="entry name" value="SCP"/>
    <property type="match status" value="1"/>
</dbReference>
<dbReference type="GO" id="GO:0005576">
    <property type="term" value="C:extracellular region"/>
    <property type="evidence" value="ECO:0007669"/>
    <property type="project" value="UniProtKB-SubCell"/>
</dbReference>
<protein>
    <recommendedName>
        <fullName evidence="6">SCP domain-containing protein</fullName>
    </recommendedName>
</protein>
<gene>
    <name evidence="7" type="ORF">APLA_LOCUS1389</name>
</gene>
<dbReference type="CDD" id="cd05380">
    <property type="entry name" value="CAP_euk"/>
    <property type="match status" value="1"/>
</dbReference>
<dbReference type="InterPro" id="IPR014044">
    <property type="entry name" value="CAP_dom"/>
</dbReference>
<name>A0A8S0YTU9_ARCPL</name>
<evidence type="ECO:0000256" key="1">
    <source>
        <dbReference type="ARBA" id="ARBA00004613"/>
    </source>
</evidence>
<feature type="region of interest" description="Disordered" evidence="4">
    <location>
        <begin position="411"/>
        <end position="460"/>
    </location>
</feature>
<comment type="subcellular location">
    <subcellularLocation>
        <location evidence="1">Secreted</location>
    </subcellularLocation>
</comment>
<proteinExistence type="predicted"/>
<feature type="coiled-coil region" evidence="3">
    <location>
        <begin position="882"/>
        <end position="909"/>
    </location>
</feature>
<feature type="chain" id="PRO_5035826269" description="SCP domain-containing protein" evidence="5">
    <location>
        <begin position="24"/>
        <end position="949"/>
    </location>
</feature>
<dbReference type="InterPro" id="IPR035940">
    <property type="entry name" value="CAP_sf"/>
</dbReference>
<dbReference type="OrthoDB" id="7174251at2759"/>
<keyword evidence="3" id="KW-0175">Coiled coil</keyword>
<dbReference type="Gene3D" id="3.40.33.10">
    <property type="entry name" value="CAP"/>
    <property type="match status" value="1"/>
</dbReference>
<dbReference type="Proteomes" id="UP000494106">
    <property type="component" value="Unassembled WGS sequence"/>
</dbReference>